<dbReference type="OrthoDB" id="5600252at2759"/>
<dbReference type="FunFam" id="3.40.50.300:FF:000526">
    <property type="entry name" value="DExH-box ATP-dependent RNA helicase DExH3"/>
    <property type="match status" value="1"/>
</dbReference>
<protein>
    <recommendedName>
        <fullName evidence="1">RNA helicase</fullName>
        <ecNumber evidence="1">3.6.4.13</ecNumber>
    </recommendedName>
</protein>
<dbReference type="CDD" id="cd17917">
    <property type="entry name" value="DEXHc_RHA-like"/>
    <property type="match status" value="1"/>
</dbReference>
<dbReference type="OMA" id="QYSCTEH"/>
<dbReference type="STRING" id="136037.A0A067R1K9"/>
<dbReference type="GO" id="GO:0002151">
    <property type="term" value="F:G-quadruplex RNA binding"/>
    <property type="evidence" value="ECO:0007669"/>
    <property type="project" value="TreeGrafter"/>
</dbReference>
<dbReference type="SUPFAM" id="SSF52540">
    <property type="entry name" value="P-loop containing nucleoside triphosphate hydrolases"/>
    <property type="match status" value="1"/>
</dbReference>
<dbReference type="GO" id="GO:0003678">
    <property type="term" value="F:DNA helicase activity"/>
    <property type="evidence" value="ECO:0007669"/>
    <property type="project" value="TreeGrafter"/>
</dbReference>
<dbReference type="InParanoid" id="A0A067R1K9"/>
<keyword evidence="5" id="KW-0067">ATP-binding</keyword>
<dbReference type="GO" id="GO:0005524">
    <property type="term" value="F:ATP binding"/>
    <property type="evidence" value="ECO:0007669"/>
    <property type="project" value="UniProtKB-KW"/>
</dbReference>
<dbReference type="SMART" id="SM00487">
    <property type="entry name" value="DEXDc"/>
    <property type="match status" value="1"/>
</dbReference>
<dbReference type="Gene3D" id="3.30.160.20">
    <property type="match status" value="1"/>
</dbReference>
<feature type="domain" description="Helicase ATP-binding" evidence="9">
    <location>
        <begin position="538"/>
        <end position="707"/>
    </location>
</feature>
<dbReference type="InterPro" id="IPR014001">
    <property type="entry name" value="Helicase_ATP-bd"/>
</dbReference>
<dbReference type="GO" id="GO:0005634">
    <property type="term" value="C:nucleus"/>
    <property type="evidence" value="ECO:0007669"/>
    <property type="project" value="TreeGrafter"/>
</dbReference>
<reference evidence="11 12" key="1">
    <citation type="journal article" date="2014" name="Nat. Commun.">
        <title>Molecular traces of alternative social organization in a termite genome.</title>
        <authorList>
            <person name="Terrapon N."/>
            <person name="Li C."/>
            <person name="Robertson H.M."/>
            <person name="Ji L."/>
            <person name="Meng X."/>
            <person name="Booth W."/>
            <person name="Chen Z."/>
            <person name="Childers C.P."/>
            <person name="Glastad K.M."/>
            <person name="Gokhale K."/>
            <person name="Gowin J."/>
            <person name="Gronenberg W."/>
            <person name="Hermansen R.A."/>
            <person name="Hu H."/>
            <person name="Hunt B.G."/>
            <person name="Huylmans A.K."/>
            <person name="Khalil S.M."/>
            <person name="Mitchell R.D."/>
            <person name="Munoz-Torres M.C."/>
            <person name="Mustard J.A."/>
            <person name="Pan H."/>
            <person name="Reese J.T."/>
            <person name="Scharf M.E."/>
            <person name="Sun F."/>
            <person name="Vogel H."/>
            <person name="Xiao J."/>
            <person name="Yang W."/>
            <person name="Yang Z."/>
            <person name="Yang Z."/>
            <person name="Zhou J."/>
            <person name="Zhu J."/>
            <person name="Brent C.S."/>
            <person name="Elsik C.G."/>
            <person name="Goodisman M.A."/>
            <person name="Liberles D.A."/>
            <person name="Roe R.M."/>
            <person name="Vargo E.L."/>
            <person name="Vilcinskas A."/>
            <person name="Wang J."/>
            <person name="Bornberg-Bauer E."/>
            <person name="Korb J."/>
            <person name="Zhang G."/>
            <person name="Liebig J."/>
        </authorList>
    </citation>
    <scope>NUCLEOTIDE SEQUENCE [LARGE SCALE GENOMIC DNA]</scope>
    <source>
        <tissue evidence="11">Whole organism</tissue>
    </source>
</reference>
<dbReference type="EC" id="3.6.4.13" evidence="1"/>
<evidence type="ECO:0000256" key="4">
    <source>
        <dbReference type="ARBA" id="ARBA00022806"/>
    </source>
</evidence>
<dbReference type="PROSITE" id="PS51194">
    <property type="entry name" value="HELICASE_CTER"/>
    <property type="match status" value="1"/>
</dbReference>
<dbReference type="PANTHER" id="PTHR18934:SF257">
    <property type="entry name" value="ATP-DEPENDENT RNA HELICASE DHX30"/>
    <property type="match status" value="1"/>
</dbReference>
<evidence type="ECO:0000256" key="5">
    <source>
        <dbReference type="ARBA" id="ARBA00022840"/>
    </source>
</evidence>
<evidence type="ECO:0000256" key="2">
    <source>
        <dbReference type="ARBA" id="ARBA00022741"/>
    </source>
</evidence>
<evidence type="ECO:0000256" key="1">
    <source>
        <dbReference type="ARBA" id="ARBA00012552"/>
    </source>
</evidence>
<evidence type="ECO:0000259" key="9">
    <source>
        <dbReference type="PROSITE" id="PS51192"/>
    </source>
</evidence>
<dbReference type="CDD" id="cd18791">
    <property type="entry name" value="SF2_C_RHA"/>
    <property type="match status" value="1"/>
</dbReference>
<dbReference type="Gene3D" id="3.40.50.300">
    <property type="entry name" value="P-loop containing nucleotide triphosphate hydrolases"/>
    <property type="match status" value="2"/>
</dbReference>
<dbReference type="Gene3D" id="1.20.120.1080">
    <property type="match status" value="1"/>
</dbReference>
<dbReference type="InterPro" id="IPR048333">
    <property type="entry name" value="HA2_WH"/>
</dbReference>
<keyword evidence="12" id="KW-1185">Reference proteome</keyword>
<dbReference type="PROSITE" id="PS00690">
    <property type="entry name" value="DEAH_ATP_HELICASE"/>
    <property type="match status" value="1"/>
</dbReference>
<name>A0A067R1K9_ZOONE</name>
<dbReference type="InterPro" id="IPR001650">
    <property type="entry name" value="Helicase_C-like"/>
</dbReference>
<dbReference type="SMART" id="SM00847">
    <property type="entry name" value="HA2"/>
    <property type="match status" value="1"/>
</dbReference>
<dbReference type="InterPro" id="IPR011545">
    <property type="entry name" value="DEAD/DEAH_box_helicase_dom"/>
</dbReference>
<dbReference type="PROSITE" id="PS51192">
    <property type="entry name" value="HELICASE_ATP_BIND_1"/>
    <property type="match status" value="1"/>
</dbReference>
<dbReference type="GO" id="GO:0003724">
    <property type="term" value="F:RNA helicase activity"/>
    <property type="evidence" value="ECO:0007669"/>
    <property type="project" value="UniProtKB-EC"/>
</dbReference>
<keyword evidence="3" id="KW-0378">Hydrolase</keyword>
<organism evidence="11 12">
    <name type="scientific">Zootermopsis nevadensis</name>
    <name type="common">Dampwood termite</name>
    <dbReference type="NCBI Taxonomy" id="136037"/>
    <lineage>
        <taxon>Eukaryota</taxon>
        <taxon>Metazoa</taxon>
        <taxon>Ecdysozoa</taxon>
        <taxon>Arthropoda</taxon>
        <taxon>Hexapoda</taxon>
        <taxon>Insecta</taxon>
        <taxon>Pterygota</taxon>
        <taxon>Neoptera</taxon>
        <taxon>Polyneoptera</taxon>
        <taxon>Dictyoptera</taxon>
        <taxon>Blattodea</taxon>
        <taxon>Blattoidea</taxon>
        <taxon>Termitoidae</taxon>
        <taxon>Termopsidae</taxon>
        <taxon>Zootermopsis</taxon>
    </lineage>
</organism>
<dbReference type="Pfam" id="PF00270">
    <property type="entry name" value="DEAD"/>
    <property type="match status" value="1"/>
</dbReference>
<evidence type="ECO:0000313" key="12">
    <source>
        <dbReference type="Proteomes" id="UP000027135"/>
    </source>
</evidence>
<dbReference type="InterPro" id="IPR007502">
    <property type="entry name" value="Helicase-assoc_dom"/>
</dbReference>
<evidence type="ECO:0000256" key="6">
    <source>
        <dbReference type="ARBA" id="ARBA00022884"/>
    </source>
</evidence>
<dbReference type="Pfam" id="PF04408">
    <property type="entry name" value="WHD_HA2"/>
    <property type="match status" value="1"/>
</dbReference>
<feature type="compositionally biased region" description="Basic and acidic residues" evidence="8">
    <location>
        <begin position="279"/>
        <end position="288"/>
    </location>
</feature>
<comment type="similarity">
    <text evidence="7">Belongs to the DExH box helicase family.</text>
</comment>
<dbReference type="Proteomes" id="UP000027135">
    <property type="component" value="Unassembled WGS sequence"/>
</dbReference>
<evidence type="ECO:0000256" key="7">
    <source>
        <dbReference type="ARBA" id="ARBA00060772"/>
    </source>
</evidence>
<sequence>MLPNVVFRLNYLPGSYISVRIAKNYEFRKLLHLSITQTCGIYMSAREGTSMKDTGESMMKQSNVFLNNISDQVLYKAHIDMMLNYNSRMSILDFWEAVLCSQWPEHIKSVGKTLRNKKSQSMAAQCFVERLVEKNIISMNSELVVSSVKQCLFCKPAMEITKHCNNISFLSDREVSYNNRRHCLVMKLHQDMFCRPKNIQNILLNLKQGIRSIHNLSSTDLFGSGDNVQKITKLSGKETDSTSHEEENNLKLKVKTAKGFYYSRKQQGSSENIKGGKNKTTDDLLEGEKSEDITSEDLEIVESRFPQPKGTLHNLYAVVANELKSSSYCLEKSYRMVSVRTGKVTNKMWNCIYKVKWPSEANFSATMPSKAAAGKQAALKALHWLHAQGKLTRAGAPLLYDKSEIKEMTRVPVEVTVDVSSFQDIDMLIDSYKKDIKPVLNELETSENQNKIMNTNDISEGSAEELFGSVEATNPVTGLPRNDYGLKEITQRNIQLYNRYRKRIHSLENGSSIFQRFEGEMKKNRESLPIAEFRDLLLQMVEENPVIVVKGEPGCGKSTQVPQYIMEHWESSQQGAHCNIIVTQPRRLSAISLAEWVAHERKERVGDVVGYQVRLKAALPQPPGGAVLYCSTGILLRRLQSNPGLIGASHVILDEAHERDVNTDVLLVLLRRALALNPKLHVIVMSATINAELFQKYFDNAPMLHVPGFAHPVQSFFMEDLSIPGVNVNSDMSNLPAVDCHQVATLIRWVDRNRPDGAILCFLPGWAEIVTVTKHLGNDGSHLILPVHSRLTHEEQRRIFYTPMPGVRKIILATNIAETSITINDVIYVIDTGAHKEQRLNVQLGVGVLDNHWVSQANVNQRRGRAGRVQPGECYHMYTRETYDSLMKYPIPELLRIPLEKTVLDCKTYSQDEKAAEFLSQMPEPPPPEAVVQAVYELIHLGALDENEMLTPLGRRIAMFTTHPKLSKALVHAAIFRCVSPMVTIATVLTSDSEMFQGGLSFKDTIRSVKKTFHPSSDHLSLAWLYQEWETFLKESTADALSFSQSKGLNNDNMKLISKLRKLFSEHLWQSKMLDDSENYKDLTAACNRYANNDELVKAVFLSGMGTLLYRQSWDVKKGRLKKNTNVVLTESGKRTTITPESVNYKRTHYSTPFLTYFRQVQSVERRTIVVRETSLLSPLSVLLFSTGKISVHEYRPPPTSEGKWKNHMLLKINRRRDITMLCENSQVERLVELRKILWNLISYFVMKEGIDEDFDRYQTVLNFHDRFLQILCKIMYKAGATIKCDSEGTHRE</sequence>
<keyword evidence="4 11" id="KW-0347">Helicase</keyword>
<accession>A0A067R1K9</accession>
<evidence type="ECO:0000256" key="3">
    <source>
        <dbReference type="ARBA" id="ARBA00022801"/>
    </source>
</evidence>
<keyword evidence="2" id="KW-0547">Nucleotide-binding</keyword>
<evidence type="ECO:0000256" key="8">
    <source>
        <dbReference type="SAM" id="MobiDB-lite"/>
    </source>
</evidence>
<evidence type="ECO:0000259" key="10">
    <source>
        <dbReference type="PROSITE" id="PS51194"/>
    </source>
</evidence>
<dbReference type="Pfam" id="PF00271">
    <property type="entry name" value="Helicase_C"/>
    <property type="match status" value="1"/>
</dbReference>
<feature type="domain" description="Helicase C-terminal" evidence="10">
    <location>
        <begin position="742"/>
        <end position="910"/>
    </location>
</feature>
<gene>
    <name evidence="11" type="ORF">L798_09073</name>
</gene>
<dbReference type="InterPro" id="IPR027417">
    <property type="entry name" value="P-loop_NTPase"/>
</dbReference>
<proteinExistence type="inferred from homology"/>
<dbReference type="GO" id="GO:0005737">
    <property type="term" value="C:cytoplasm"/>
    <property type="evidence" value="ECO:0007669"/>
    <property type="project" value="TreeGrafter"/>
</dbReference>
<evidence type="ECO:0000313" key="11">
    <source>
        <dbReference type="EMBL" id="KDR16683.1"/>
    </source>
</evidence>
<dbReference type="InterPro" id="IPR002464">
    <property type="entry name" value="DNA/RNA_helicase_DEAH_CS"/>
</dbReference>
<dbReference type="EMBL" id="KK852779">
    <property type="protein sequence ID" value="KDR16683.1"/>
    <property type="molecule type" value="Genomic_DNA"/>
</dbReference>
<feature type="region of interest" description="Disordered" evidence="8">
    <location>
        <begin position="268"/>
        <end position="288"/>
    </location>
</feature>
<dbReference type="GO" id="GO:0016787">
    <property type="term" value="F:hydrolase activity"/>
    <property type="evidence" value="ECO:0007669"/>
    <property type="project" value="UniProtKB-KW"/>
</dbReference>
<dbReference type="PANTHER" id="PTHR18934">
    <property type="entry name" value="ATP-DEPENDENT RNA HELICASE"/>
    <property type="match status" value="1"/>
</dbReference>
<dbReference type="eggNOG" id="KOG0920">
    <property type="taxonomic scope" value="Eukaryota"/>
</dbReference>
<dbReference type="SMART" id="SM00490">
    <property type="entry name" value="HELICc"/>
    <property type="match status" value="1"/>
</dbReference>
<keyword evidence="6" id="KW-0694">RNA-binding</keyword>